<keyword evidence="1" id="KW-1133">Transmembrane helix</keyword>
<gene>
    <name evidence="2" type="ORF">I603_1360</name>
</gene>
<protein>
    <submittedName>
        <fullName evidence="2">Uncharacterized protein</fullName>
    </submittedName>
</protein>
<dbReference type="STRING" id="1300349.I603_1360"/>
<keyword evidence="3" id="KW-1185">Reference proteome</keyword>
<name>A0A1A7BHP4_9SPHN</name>
<organism evidence="2 3">
    <name type="scientific">Erythrobacter dokdonensis DSW-74</name>
    <dbReference type="NCBI Taxonomy" id="1300349"/>
    <lineage>
        <taxon>Bacteria</taxon>
        <taxon>Pseudomonadati</taxon>
        <taxon>Pseudomonadota</taxon>
        <taxon>Alphaproteobacteria</taxon>
        <taxon>Sphingomonadales</taxon>
        <taxon>Erythrobacteraceae</taxon>
        <taxon>Erythrobacter/Porphyrobacter group</taxon>
        <taxon>Erythrobacter</taxon>
    </lineage>
</organism>
<dbReference type="AlphaFoldDB" id="A0A1A7BHP4"/>
<dbReference type="RefSeq" id="WP_068863425.1">
    <property type="nucleotide sequence ID" value="NZ_LZYB01000003.1"/>
</dbReference>
<dbReference type="Proteomes" id="UP000092484">
    <property type="component" value="Unassembled WGS sequence"/>
</dbReference>
<feature type="transmembrane region" description="Helical" evidence="1">
    <location>
        <begin position="181"/>
        <end position="205"/>
    </location>
</feature>
<sequence>MAKLEQLNTSVSSDIYTRFSAIAAERSLSNAALLRDLVVEFIEAADAGRALFQKEAAPRLDATVSGLVHQLRELVMELDRAQADNARMLGKLTEKWNGGEEANRIAQEKLLAHFWEQDQASLSPFYKRAEQLLAAFEALEPSLLAALEPHLAKISEQLDKSIALASEPRQMRSIYLGDNRFLSLKFLSACGGLALLMGALVATILPTQFDGWSVWQSGKLIDHPAKMCRLIARKYGVTDCRVPEQERDLGLRVIAHEDRR</sequence>
<accession>A0A1A7BHP4</accession>
<comment type="caution">
    <text evidence="2">The sequence shown here is derived from an EMBL/GenBank/DDBJ whole genome shotgun (WGS) entry which is preliminary data.</text>
</comment>
<evidence type="ECO:0000256" key="1">
    <source>
        <dbReference type="SAM" id="Phobius"/>
    </source>
</evidence>
<keyword evidence="1" id="KW-0472">Membrane</keyword>
<evidence type="ECO:0000313" key="3">
    <source>
        <dbReference type="Proteomes" id="UP000092484"/>
    </source>
</evidence>
<evidence type="ECO:0000313" key="2">
    <source>
        <dbReference type="EMBL" id="OBV10952.1"/>
    </source>
</evidence>
<proteinExistence type="predicted"/>
<dbReference type="EMBL" id="LZYB01000003">
    <property type="protein sequence ID" value="OBV10952.1"/>
    <property type="molecule type" value="Genomic_DNA"/>
</dbReference>
<keyword evidence="1" id="KW-0812">Transmembrane</keyword>
<reference evidence="2 3" key="1">
    <citation type="submission" date="2016-06" db="EMBL/GenBank/DDBJ databases">
        <title>Genome sequence of Porphyrobacter dokdonensis DSW-74.</title>
        <authorList>
            <person name="Kim J.F."/>
            <person name="Song J.Y."/>
        </authorList>
    </citation>
    <scope>NUCLEOTIDE SEQUENCE [LARGE SCALE GENOMIC DNA]</scope>
    <source>
        <strain evidence="2 3">DSW-74</strain>
    </source>
</reference>